<feature type="transmembrane region" description="Helical" evidence="2">
    <location>
        <begin position="6"/>
        <end position="27"/>
    </location>
</feature>
<proteinExistence type="predicted"/>
<keyword evidence="2" id="KW-0812">Transmembrane</keyword>
<feature type="domain" description="OmpA-like" evidence="3">
    <location>
        <begin position="300"/>
        <end position="437"/>
    </location>
</feature>
<dbReference type="PANTHER" id="PTHR30329">
    <property type="entry name" value="STATOR ELEMENT OF FLAGELLAR MOTOR COMPLEX"/>
    <property type="match status" value="1"/>
</dbReference>
<dbReference type="CDD" id="cd07185">
    <property type="entry name" value="OmpA_C-like"/>
    <property type="match status" value="1"/>
</dbReference>
<evidence type="ECO:0000256" key="2">
    <source>
        <dbReference type="SAM" id="Phobius"/>
    </source>
</evidence>
<accession>A0A6I4SS22</accession>
<organism evidence="4 5">
    <name type="scientific">Croceibacterium salegens</name>
    <dbReference type="NCBI Taxonomy" id="1737568"/>
    <lineage>
        <taxon>Bacteria</taxon>
        <taxon>Pseudomonadati</taxon>
        <taxon>Pseudomonadota</taxon>
        <taxon>Alphaproteobacteria</taxon>
        <taxon>Sphingomonadales</taxon>
        <taxon>Erythrobacteraceae</taxon>
        <taxon>Croceibacterium</taxon>
    </lineage>
</organism>
<dbReference type="GO" id="GO:0016020">
    <property type="term" value="C:membrane"/>
    <property type="evidence" value="ECO:0007669"/>
    <property type="project" value="UniProtKB-UniRule"/>
</dbReference>
<dbReference type="Pfam" id="PF00691">
    <property type="entry name" value="OmpA"/>
    <property type="match status" value="1"/>
</dbReference>
<dbReference type="InterPro" id="IPR050330">
    <property type="entry name" value="Bact_OuterMem_StrucFunc"/>
</dbReference>
<evidence type="ECO:0000256" key="1">
    <source>
        <dbReference type="PROSITE-ProRule" id="PRU00473"/>
    </source>
</evidence>
<evidence type="ECO:0000313" key="5">
    <source>
        <dbReference type="Proteomes" id="UP000433652"/>
    </source>
</evidence>
<gene>
    <name evidence="4" type="ORF">GRI89_01125</name>
</gene>
<dbReference type="SUPFAM" id="SSF103088">
    <property type="entry name" value="OmpA-like"/>
    <property type="match status" value="1"/>
</dbReference>
<dbReference type="Gene3D" id="1.10.150.20">
    <property type="entry name" value="5' to 3' exonuclease, C-terminal subdomain"/>
    <property type="match status" value="1"/>
</dbReference>
<keyword evidence="1 2" id="KW-0472">Membrane</keyword>
<reference evidence="4 5" key="1">
    <citation type="submission" date="2019-12" db="EMBL/GenBank/DDBJ databases">
        <title>Genomic-based taxomic classification of the family Erythrobacteraceae.</title>
        <authorList>
            <person name="Xu L."/>
        </authorList>
    </citation>
    <scope>NUCLEOTIDE SEQUENCE [LARGE SCALE GENOMIC DNA]</scope>
    <source>
        <strain evidence="4 5">MCCC 1K01500</strain>
    </source>
</reference>
<name>A0A6I4SS22_9SPHN</name>
<sequence length="437" mass="45876">MFDASIWTILFWLFVGLAIGGLISWLLGARTDTETARGLDAASFEGKRVTVREDYESLADQLEAIEGVGPKIAGLFHKSGVFRFAQVAAMTPVDIGEMLRDAGHDFDIARPDTWPFQANLLANGWIDEFLKVKEALRAGRFTLRAVDGIGPATSERLHGLGIASLATLSDADAGVLSGKLKAAGEEVSEGAVQGWIEHAKRLMWGDAGLLAAAFGLPAAVLEPRTGTTFAEHRNVDGKIVDARALASLTGATATATARPSLLPFWIGLLGAALMALLSALGLGRGATEPAASVAAPAGAPALISENLVSDASFETDSAVLTDKGKAEIESQIIQPALGKDVSSVRIVGHADVRGDAAHNLELSRNRALSVSEYMRQRAGELGNPWQPGLFEVIGAGDQFPDPDANTKEACAGMTDPAALDRCYAPDRRVTVDIVAGS</sequence>
<keyword evidence="2" id="KW-1133">Transmembrane helix</keyword>
<comment type="caution">
    <text evidence="4">The sequence shown here is derived from an EMBL/GenBank/DDBJ whole genome shotgun (WGS) entry which is preliminary data.</text>
</comment>
<dbReference type="Proteomes" id="UP000433652">
    <property type="component" value="Unassembled WGS sequence"/>
</dbReference>
<dbReference type="PANTHER" id="PTHR30329:SF21">
    <property type="entry name" value="LIPOPROTEIN YIAD-RELATED"/>
    <property type="match status" value="1"/>
</dbReference>
<dbReference type="Pfam" id="PF14520">
    <property type="entry name" value="HHH_5"/>
    <property type="match status" value="1"/>
</dbReference>
<dbReference type="EMBL" id="WTYM01000021">
    <property type="protein sequence ID" value="MXO58148.1"/>
    <property type="molecule type" value="Genomic_DNA"/>
</dbReference>
<dbReference type="OrthoDB" id="9814546at2"/>
<dbReference type="PROSITE" id="PS51123">
    <property type="entry name" value="OMPA_2"/>
    <property type="match status" value="1"/>
</dbReference>
<dbReference type="InterPro" id="IPR036737">
    <property type="entry name" value="OmpA-like_sf"/>
</dbReference>
<dbReference type="Gene3D" id="3.30.1330.60">
    <property type="entry name" value="OmpA-like domain"/>
    <property type="match status" value="1"/>
</dbReference>
<protein>
    <submittedName>
        <fullName evidence="4">OmpA family protein</fullName>
    </submittedName>
</protein>
<dbReference type="AlphaFoldDB" id="A0A6I4SS22"/>
<evidence type="ECO:0000259" key="3">
    <source>
        <dbReference type="PROSITE" id="PS51123"/>
    </source>
</evidence>
<feature type="transmembrane region" description="Helical" evidence="2">
    <location>
        <begin position="262"/>
        <end position="282"/>
    </location>
</feature>
<keyword evidence="5" id="KW-1185">Reference proteome</keyword>
<evidence type="ECO:0000313" key="4">
    <source>
        <dbReference type="EMBL" id="MXO58148.1"/>
    </source>
</evidence>
<dbReference type="RefSeq" id="WP_159791420.1">
    <property type="nucleotide sequence ID" value="NZ_WTYM01000021.1"/>
</dbReference>
<dbReference type="InterPro" id="IPR006665">
    <property type="entry name" value="OmpA-like"/>
</dbReference>